<dbReference type="NCBIfam" id="NF008617">
    <property type="entry name" value="PRK11596.1"/>
    <property type="match status" value="1"/>
</dbReference>
<dbReference type="Gene3D" id="3.20.20.450">
    <property type="entry name" value="EAL domain"/>
    <property type="match status" value="1"/>
</dbReference>
<comment type="caution">
    <text evidence="2">The sequence shown here is derived from an EMBL/GenBank/DDBJ whole genome shotgun (WGS) entry which is preliminary data.</text>
</comment>
<dbReference type="PROSITE" id="PS50883">
    <property type="entry name" value="EAL"/>
    <property type="match status" value="1"/>
</dbReference>
<dbReference type="SMART" id="SM00052">
    <property type="entry name" value="EAL"/>
    <property type="match status" value="1"/>
</dbReference>
<dbReference type="SUPFAM" id="SSF141868">
    <property type="entry name" value="EAL domain-like"/>
    <property type="match status" value="1"/>
</dbReference>
<dbReference type="InterPro" id="IPR001633">
    <property type="entry name" value="EAL_dom"/>
</dbReference>
<dbReference type="PANTHER" id="PTHR33121">
    <property type="entry name" value="CYCLIC DI-GMP PHOSPHODIESTERASE PDEF"/>
    <property type="match status" value="1"/>
</dbReference>
<accession>A0A5J5FQY0</accession>
<gene>
    <name evidence="2" type="primary">pdeH</name>
    <name evidence="2" type="ORF">FJU30_24425</name>
</gene>
<dbReference type="InterPro" id="IPR035919">
    <property type="entry name" value="EAL_sf"/>
</dbReference>
<dbReference type="Proteomes" id="UP000335415">
    <property type="component" value="Unassembled WGS sequence"/>
</dbReference>
<protein>
    <submittedName>
        <fullName evidence="2">Cyclic-guanylate-specific phosphodiesterase</fullName>
        <ecNumber evidence="2">3.1.4.52</ecNumber>
    </submittedName>
</protein>
<dbReference type="EMBL" id="VYKJ01000019">
    <property type="protein sequence ID" value="KAA8995530.1"/>
    <property type="molecule type" value="Genomic_DNA"/>
</dbReference>
<keyword evidence="3" id="KW-1185">Reference proteome</keyword>
<dbReference type="Pfam" id="PF00563">
    <property type="entry name" value="EAL"/>
    <property type="match status" value="1"/>
</dbReference>
<evidence type="ECO:0000313" key="3">
    <source>
        <dbReference type="Proteomes" id="UP000335415"/>
    </source>
</evidence>
<dbReference type="EC" id="3.1.4.52" evidence="2"/>
<dbReference type="OrthoDB" id="6473901at2"/>
<dbReference type="RefSeq" id="WP_150437565.1">
    <property type="nucleotide sequence ID" value="NZ_VYKJ01000019.1"/>
</dbReference>
<evidence type="ECO:0000259" key="1">
    <source>
        <dbReference type="PROSITE" id="PS50883"/>
    </source>
</evidence>
<dbReference type="CDD" id="cd01948">
    <property type="entry name" value="EAL"/>
    <property type="match status" value="1"/>
</dbReference>
<dbReference type="AlphaFoldDB" id="A0A5J5FQY0"/>
<reference evidence="2 3" key="1">
    <citation type="submission" date="2019-09" db="EMBL/GenBank/DDBJ databases">
        <authorList>
            <person name="Li Y."/>
        </authorList>
    </citation>
    <scope>NUCLEOTIDE SEQUENCE [LARGE SCALE GENOMIC DNA]</scope>
    <source>
        <strain evidence="2 3">L3-3HA</strain>
    </source>
</reference>
<sequence>MHKGNLDQFGLHASGYGMVEPSDEDYWQRCQRKYTFQPIYRTSGQLIAIELLTAVFSPAAPQTMLSPEKYFASIEVEKRLQIIIEQLELLAQWHERFSRDELVASVNIDGITLVALQESLRAKNLIATMPWLRFELVENQKGAPPDTLIMLPEAENLWLDDFGCGIANFSSLIVARYDCIKVARELFILLLQSDEGKRLFPLLISLIRRFCNNVIIEGVETREEWEIVKKTKASAAQGYYFARPQSFDKLADLPARFEILPG</sequence>
<keyword evidence="2" id="KW-0378">Hydrolase</keyword>
<dbReference type="InterPro" id="IPR050706">
    <property type="entry name" value="Cyclic-di-GMP_PDE-like"/>
</dbReference>
<feature type="domain" description="EAL" evidence="1">
    <location>
        <begin position="16"/>
        <end position="258"/>
    </location>
</feature>
<dbReference type="GO" id="GO:0071111">
    <property type="term" value="F:cyclic-guanylate-specific phosphodiesterase activity"/>
    <property type="evidence" value="ECO:0007669"/>
    <property type="project" value="UniProtKB-EC"/>
</dbReference>
<name>A0A5J5FQY0_9GAMM</name>
<organism evidence="2 3">
    <name type="scientific">Affinibrenneria salicis</name>
    <dbReference type="NCBI Taxonomy" id="2590031"/>
    <lineage>
        <taxon>Bacteria</taxon>
        <taxon>Pseudomonadati</taxon>
        <taxon>Pseudomonadota</taxon>
        <taxon>Gammaproteobacteria</taxon>
        <taxon>Enterobacterales</taxon>
        <taxon>Pectobacteriaceae</taxon>
        <taxon>Affinibrenneria</taxon>
    </lineage>
</organism>
<dbReference type="PANTHER" id="PTHR33121:SF78">
    <property type="entry name" value="CYCLIC DI-GMP PHOSPHODIESTERASE PDEH"/>
    <property type="match status" value="1"/>
</dbReference>
<evidence type="ECO:0000313" key="2">
    <source>
        <dbReference type="EMBL" id="KAA8995530.1"/>
    </source>
</evidence>
<proteinExistence type="predicted"/>